<sequence>MNLLVASCDYHEDGCVVTHYEEEFKSYNIGGVFQLVLKKEDNGFSGYYKVHKTNQTFAYDGTGLSKKSILRDFWDKAKSLGAVDLRFN</sequence>
<dbReference type="EMBL" id="KY888882">
    <property type="protein sequence ID" value="ARQ95156.1"/>
    <property type="molecule type" value="Genomic_DNA"/>
</dbReference>
<accession>A0A1X9SGG8</accession>
<proteinExistence type="predicted"/>
<gene>
    <name evidence="1" type="ORF">FLAPJACK_245</name>
</gene>
<name>A0A1X9SGG8_9CAUD</name>
<reference evidence="2" key="1">
    <citation type="submission" date="2017-04" db="EMBL/GenBank/DDBJ databases">
        <authorList>
            <person name="Abille Z."/>
            <person name="Afsharjavan R."/>
            <person name="Alms C.E."/>
            <person name="Anil A."/>
            <person name="Azuma E.A."/>
            <person name="Boateng D."/>
            <person name="Bowden K.V."/>
            <person name="Bui Q."/>
            <person name="Callaghan K.D."/>
            <person name="Canova P.N."/>
            <person name="Carter A.-G.V."/>
            <person name="Carty B."/>
            <person name="Choudhary A."/>
            <person name="Chugh K."/>
            <person name="Clark C.B."/>
            <person name="Clark J."/>
            <person name="Cortez R."/>
            <person name="Dalwadi R.M."/>
            <person name="Daou G."/>
            <person name="Das M."/>
            <person name="Dasari S."/>
            <person name="Davis E.H."/>
            <person name="Defreitas N."/>
            <person name="Demirji J."/>
            <person name="Endres C."/>
            <person name="Fakhar S."/>
            <person name="Feeley N."/>
            <person name="Flores D.C."/>
            <person name="Fowler A.R."/>
            <person name="George T."/>
            <person name="Greis H.L."/>
            <person name="Groleau D.L."/>
            <person name="Gulati J.K."/>
            <person name="Guzman W."/>
            <person name="Hallworth A.N."/>
            <person name="Hariri A."/>
            <person name="Haya V.N."/>
            <person name="Hoffman A.K."/>
            <person name="Horne B."/>
            <person name="Howard T."/>
            <person name="Iglesia A.J."/>
            <person name="Ijezie O.D."/>
            <person name="Incognito N.A."/>
            <person name="Inen J.A."/>
            <person name="Jaiswal A."/>
            <person name="Jezek R.A."/>
            <person name="Kawa A.C."/>
            <person name="Khan F."/>
            <person name="Khin A.C."/>
            <person name="Knapo J."/>
            <person name="Kong A.S."/>
            <person name="Le B.Q."/>
            <person name="Le Q.M."/>
            <person name="Le T.-H.M."/>
            <person name="Lee M."/>
            <person name="Lockwood J.L."/>
            <person name="Loto-Rojas G.S."/>
            <person name="Mantzavinos A."/>
            <person name="Martinez D.R."/>
            <person name="Meadows A.R."/>
            <person name="Mehr S."/>
            <person name="Mellon M.N."/>
            <person name="Memon S."/>
            <person name="Miller B."/>
            <person name="Min S."/>
            <person name="Mitchell L.M."/>
            <person name="Mohamed I.R."/>
            <person name="Mohammed F.O."/>
            <person name="More S."/>
            <person name="Muntaha S."/>
            <person name="Nadeem I."/>
            <person name="Ndjeumen-Njinguet A.S."/>
            <person name="Ng P."/>
            <person name="Ngu V.E."/>
            <person name="Nguyen B.N."/>
            <person name="OHern C.T."/>
            <person name="Oboh U.S."/>
            <person name="Pagano C.W."/>
            <person name="Panakal P.R."/>
            <person name="Park D.A."/>
            <person name="Parsana D."/>
            <person name="Patel P."/>
            <person name="Patel V.S."/>
            <person name="Patwardhan V.M."/>
            <person name="Pawar S.D."/>
            <person name="Payne V.R."/>
            <person name="Petricel I.M."/>
            <person name="Phillips C."/>
            <person name="Puglisi K.M."/>
            <person name="Ramaprasad G."/>
            <person name="Raza A.S."/>
            <person name="Rivera-Oven A.G."/>
            <person name="Robins E."/>
            <person name="Roeun D.C."/>
            <person name="Rostovtseva N."/>
            <person name="Sadat M."/>
            <person name="Seas A."/>
            <person name="So E.J."/>
            <person name="Sogbesan C."/>
            <person name="Strumsky L.A."/>
            <person name="Sun J.L."/>
            <person name="Sutherland H.J."/>
            <person name="Tchakounte I."/>
            <person name="Tewell J.R."/>
            <person name="Thapa D.J."/>
            <person name="Tkach Y."/>
            <person name="Tran C.D."/>
            <person name="Tran V."/>
            <person name="Vithayathil T."/>
            <person name="Vivekanandan A."/>
            <person name="Wang S.R."/>
            <person name="White E."/>
            <person name="Yang A.L."/>
            <person name="Ye D.T."/>
            <person name="Yirenkyi M."/>
            <person name="Zarb J.S."/>
            <person name="Zhang S."/>
            <person name="Zhou M.T."/>
            <person name="Cao A."/>
            <person name="Nguyen K.M."/>
            <person name="Patel K."/>
            <person name="Patel P."/>
            <person name="Pennington E."/>
            <person name="Sendze O."/>
            <person name="Zahangir S."/>
            <person name="Correa-Mendez M."/>
            <person name="Fabian M.F."/>
            <person name="Liu S."/>
            <person name="Jethmalani Y."/>
            <person name="Nunn R."/>
            <person name="Prakash A."/>
            <person name="Louise T."/>
            <person name="Russell D.A."/>
            <person name="Hatfull G.F."/>
            <person name="Erill I."/>
            <person name="Caruso S.M."/>
        </authorList>
    </citation>
    <scope>NUCLEOTIDE SEQUENCE [LARGE SCALE GENOMIC DNA]</scope>
</reference>
<evidence type="ECO:0000313" key="2">
    <source>
        <dbReference type="Proteomes" id="UP000222741"/>
    </source>
</evidence>
<dbReference type="Proteomes" id="UP000222741">
    <property type="component" value="Segment"/>
</dbReference>
<protein>
    <submittedName>
        <fullName evidence="1">Uncharacterized protein</fullName>
    </submittedName>
</protein>
<organism evidence="1 2">
    <name type="scientific">Bacillus phage Flapjack</name>
    <dbReference type="NCBI Taxonomy" id="1983465"/>
    <lineage>
        <taxon>Viruses</taxon>
        <taxon>Duplodnaviria</taxon>
        <taxon>Heunggongvirae</taxon>
        <taxon>Uroviricota</taxon>
        <taxon>Caudoviricetes</taxon>
        <taxon>Herelleviridae</taxon>
        <taxon>Bastillevirinae</taxon>
        <taxon>Bequatrovirus</taxon>
        <taxon>Bequatrovirus spock</taxon>
    </lineage>
</organism>
<evidence type="ECO:0000313" key="1">
    <source>
        <dbReference type="EMBL" id="ARQ95156.1"/>
    </source>
</evidence>